<dbReference type="Gene3D" id="1.25.10.90">
    <property type="match status" value="1"/>
</dbReference>
<keyword evidence="2" id="KW-1185">Reference proteome</keyword>
<gene>
    <name evidence="1" type="ORF">GCM10009810_23150</name>
</gene>
<evidence type="ECO:0000313" key="2">
    <source>
        <dbReference type="Proteomes" id="UP001501475"/>
    </source>
</evidence>
<evidence type="ECO:0000313" key="1">
    <source>
        <dbReference type="EMBL" id="GAA1763293.1"/>
    </source>
</evidence>
<reference evidence="1 2" key="1">
    <citation type="journal article" date="2019" name="Int. J. Syst. Evol. Microbiol.">
        <title>The Global Catalogue of Microorganisms (GCM) 10K type strain sequencing project: providing services to taxonomists for standard genome sequencing and annotation.</title>
        <authorList>
            <consortium name="The Broad Institute Genomics Platform"/>
            <consortium name="The Broad Institute Genome Sequencing Center for Infectious Disease"/>
            <person name="Wu L."/>
            <person name="Ma J."/>
        </authorList>
    </citation>
    <scope>NUCLEOTIDE SEQUENCE [LARGE SCALE GENOMIC DNA]</scope>
    <source>
        <strain evidence="1 2">JCM 15591</strain>
    </source>
</reference>
<dbReference type="PANTHER" id="PTHR34070:SF1">
    <property type="entry name" value="DNA ALKYLATION REPAIR PROTEIN"/>
    <property type="match status" value="1"/>
</dbReference>
<organism evidence="1 2">
    <name type="scientific">Nostocoides vanveenii</name>
    <dbReference type="NCBI Taxonomy" id="330835"/>
    <lineage>
        <taxon>Bacteria</taxon>
        <taxon>Bacillati</taxon>
        <taxon>Actinomycetota</taxon>
        <taxon>Actinomycetes</taxon>
        <taxon>Micrococcales</taxon>
        <taxon>Intrasporangiaceae</taxon>
        <taxon>Nostocoides</taxon>
    </lineage>
</organism>
<protein>
    <submittedName>
        <fullName evidence="1">DNA alkylation repair protein</fullName>
    </submittedName>
</protein>
<dbReference type="Pfam" id="PF08713">
    <property type="entry name" value="DNA_alkylation"/>
    <property type="match status" value="1"/>
</dbReference>
<dbReference type="EMBL" id="BAAAPN010000052">
    <property type="protein sequence ID" value="GAA1763293.1"/>
    <property type="molecule type" value="Genomic_DNA"/>
</dbReference>
<comment type="caution">
    <text evidence="1">The sequence shown here is derived from an EMBL/GenBank/DDBJ whole genome shotgun (WGS) entry which is preliminary data.</text>
</comment>
<name>A0ABN2KTB4_9MICO</name>
<dbReference type="InterPro" id="IPR016024">
    <property type="entry name" value="ARM-type_fold"/>
</dbReference>
<dbReference type="InterPro" id="IPR014825">
    <property type="entry name" value="DNA_alkylation"/>
</dbReference>
<dbReference type="CDD" id="cd07064">
    <property type="entry name" value="AlkD_like_1"/>
    <property type="match status" value="1"/>
</dbReference>
<dbReference type="SUPFAM" id="SSF48371">
    <property type="entry name" value="ARM repeat"/>
    <property type="match status" value="1"/>
</dbReference>
<dbReference type="Proteomes" id="UP001501475">
    <property type="component" value="Unassembled WGS sequence"/>
</dbReference>
<accession>A0ABN2KTB4</accession>
<dbReference type="PANTHER" id="PTHR34070">
    <property type="entry name" value="ARMADILLO-TYPE FOLD"/>
    <property type="match status" value="1"/>
</dbReference>
<proteinExistence type="predicted"/>
<dbReference type="RefSeq" id="WP_344066356.1">
    <property type="nucleotide sequence ID" value="NZ_BAAAPN010000052.1"/>
</dbReference>
<sequence length="235" mass="26824">MKDAPPIVAALRRALGEHGDPERAAGQQRYMKSVMPYRGITSPHLRSIARATLAATPLPQTRNQWTYAVRLLWDDAAFREERYAASLLAQHRSARAWQDPMTLGLYRHLVVTGAWWDYVDDVTSHCISPILFQHNAAVTPTMREWARADDLWLRRSAIISQLPFKDRTDTALLTDVIEANVEGTAYGHEFFVRKAIGWALRQYARVDPDWVRAFVAAHEPELSGLSKREALKHLR</sequence>